<proteinExistence type="inferred from homology"/>
<gene>
    <name evidence="8" type="ORF">DIW15_00550</name>
</gene>
<feature type="domain" description="Acylphosphatase-like" evidence="7">
    <location>
        <begin position="3"/>
        <end position="93"/>
    </location>
</feature>
<evidence type="ECO:0000259" key="7">
    <source>
        <dbReference type="PROSITE" id="PS51160"/>
    </source>
</evidence>
<reference evidence="8 9" key="1">
    <citation type="journal article" date="2018" name="Nat. Biotechnol.">
        <title>A standardized bacterial taxonomy based on genome phylogeny substantially revises the tree of life.</title>
        <authorList>
            <person name="Parks D.H."/>
            <person name="Chuvochina M."/>
            <person name="Waite D.W."/>
            <person name="Rinke C."/>
            <person name="Skarshewski A."/>
            <person name="Chaumeil P.A."/>
            <person name="Hugenholtz P."/>
        </authorList>
    </citation>
    <scope>NUCLEOTIDE SEQUENCE [LARGE SCALE GENOMIC DNA]</scope>
    <source>
        <strain evidence="8">UBA11306</strain>
    </source>
</reference>
<dbReference type="PROSITE" id="PS51160">
    <property type="entry name" value="ACYLPHOSPHATASE_3"/>
    <property type="match status" value="1"/>
</dbReference>
<dbReference type="PROSITE" id="PS00150">
    <property type="entry name" value="ACYLPHOSPHATASE_1"/>
    <property type="match status" value="1"/>
</dbReference>
<evidence type="ECO:0000256" key="4">
    <source>
        <dbReference type="ARBA" id="ARBA00047645"/>
    </source>
</evidence>
<dbReference type="STRING" id="1121105.GCA_000421665_00322"/>
<evidence type="ECO:0000256" key="2">
    <source>
        <dbReference type="ARBA" id="ARBA00012150"/>
    </source>
</evidence>
<dbReference type="Proteomes" id="UP000262195">
    <property type="component" value="Unassembled WGS sequence"/>
</dbReference>
<feature type="active site" evidence="5">
    <location>
        <position position="18"/>
    </location>
</feature>
<evidence type="ECO:0000313" key="8">
    <source>
        <dbReference type="EMBL" id="HCS93182.1"/>
    </source>
</evidence>
<dbReference type="PANTHER" id="PTHR47268:SF4">
    <property type="entry name" value="ACYLPHOSPHATASE"/>
    <property type="match status" value="1"/>
</dbReference>
<comment type="catalytic activity">
    <reaction evidence="4 5">
        <text>an acyl phosphate + H2O = a carboxylate + phosphate + H(+)</text>
        <dbReference type="Rhea" id="RHEA:14965"/>
        <dbReference type="ChEBI" id="CHEBI:15377"/>
        <dbReference type="ChEBI" id="CHEBI:15378"/>
        <dbReference type="ChEBI" id="CHEBI:29067"/>
        <dbReference type="ChEBI" id="CHEBI:43474"/>
        <dbReference type="ChEBI" id="CHEBI:59918"/>
        <dbReference type="EC" id="3.6.1.7"/>
    </reaction>
</comment>
<name>A0A3D4S3V2_9ENTE</name>
<protein>
    <recommendedName>
        <fullName evidence="3 5">acylphosphatase</fullName>
        <ecNumber evidence="2 5">3.6.1.7</ecNumber>
    </recommendedName>
</protein>
<accession>A0A3D4S3V2</accession>
<dbReference type="RefSeq" id="WP_022795620.1">
    <property type="nucleotide sequence ID" value="NZ_JBQDSL010000001.1"/>
</dbReference>
<dbReference type="Pfam" id="PF00708">
    <property type="entry name" value="Acylphosphatase"/>
    <property type="match status" value="1"/>
</dbReference>
<evidence type="ECO:0000313" key="9">
    <source>
        <dbReference type="Proteomes" id="UP000262195"/>
    </source>
</evidence>
<dbReference type="InterPro" id="IPR017968">
    <property type="entry name" value="Acylphosphatase_CS"/>
</dbReference>
<dbReference type="EC" id="3.6.1.7" evidence="2 5"/>
<dbReference type="SUPFAM" id="SSF54975">
    <property type="entry name" value="Acylphosphatase/BLUF domain-like"/>
    <property type="match status" value="1"/>
</dbReference>
<evidence type="ECO:0000256" key="6">
    <source>
        <dbReference type="RuleBase" id="RU004168"/>
    </source>
</evidence>
<dbReference type="AlphaFoldDB" id="A0A3D4S3V2"/>
<dbReference type="GO" id="GO:0003998">
    <property type="term" value="F:acylphosphatase activity"/>
    <property type="evidence" value="ECO:0007669"/>
    <property type="project" value="UniProtKB-EC"/>
</dbReference>
<evidence type="ECO:0000256" key="5">
    <source>
        <dbReference type="PROSITE-ProRule" id="PRU00520"/>
    </source>
</evidence>
<evidence type="ECO:0000256" key="3">
    <source>
        <dbReference type="ARBA" id="ARBA00015991"/>
    </source>
</evidence>
<dbReference type="InterPro" id="IPR020456">
    <property type="entry name" value="Acylphosphatase"/>
</dbReference>
<comment type="caution">
    <text evidence="8">The sequence shown here is derived from an EMBL/GenBank/DDBJ whole genome shotgun (WGS) entry which is preliminary data.</text>
</comment>
<organism evidence="8 9">
    <name type="scientific">Bavariicoccus seileri</name>
    <dbReference type="NCBI Taxonomy" id="549685"/>
    <lineage>
        <taxon>Bacteria</taxon>
        <taxon>Bacillati</taxon>
        <taxon>Bacillota</taxon>
        <taxon>Bacilli</taxon>
        <taxon>Lactobacillales</taxon>
        <taxon>Enterococcaceae</taxon>
        <taxon>Bavariicoccus</taxon>
    </lineage>
</organism>
<feature type="active site" evidence="5">
    <location>
        <position position="36"/>
    </location>
</feature>
<dbReference type="InterPro" id="IPR036046">
    <property type="entry name" value="Acylphosphatase-like_dom_sf"/>
</dbReference>
<dbReference type="EMBL" id="DQHO01000003">
    <property type="protein sequence ID" value="HCS93182.1"/>
    <property type="molecule type" value="Genomic_DNA"/>
</dbReference>
<keyword evidence="5" id="KW-0378">Hydrolase</keyword>
<dbReference type="PANTHER" id="PTHR47268">
    <property type="entry name" value="ACYLPHOSPHATASE"/>
    <property type="match status" value="1"/>
</dbReference>
<dbReference type="Gene3D" id="3.30.70.100">
    <property type="match status" value="1"/>
</dbReference>
<evidence type="ECO:0000256" key="1">
    <source>
        <dbReference type="ARBA" id="ARBA00005614"/>
    </source>
</evidence>
<dbReference type="InterPro" id="IPR001792">
    <property type="entry name" value="Acylphosphatase-like_dom"/>
</dbReference>
<comment type="similarity">
    <text evidence="1 6">Belongs to the acylphosphatase family.</text>
</comment>
<sequence length="93" mass="10427">MRYVKMTVHGLVQGVGFRYMAKYRADALHISGTVKNLADGSVQIFAYGKKEDIDRYIDVIKSSPSPAATVDEVIIDELDPSEVKNQQSFQVIY</sequence>